<feature type="compositionally biased region" description="Low complexity" evidence="4">
    <location>
        <begin position="530"/>
        <end position="543"/>
    </location>
</feature>
<dbReference type="PANTHER" id="PTHR10133">
    <property type="entry name" value="DNA POLYMERASE I"/>
    <property type="match status" value="1"/>
</dbReference>
<comment type="catalytic activity">
    <reaction evidence="3">
        <text>DNA(n) + a 2'-deoxyribonucleoside 5'-triphosphate = DNA(n+1) + diphosphate</text>
        <dbReference type="Rhea" id="RHEA:22508"/>
        <dbReference type="Rhea" id="RHEA-COMP:17339"/>
        <dbReference type="Rhea" id="RHEA-COMP:17340"/>
        <dbReference type="ChEBI" id="CHEBI:33019"/>
        <dbReference type="ChEBI" id="CHEBI:61560"/>
        <dbReference type="ChEBI" id="CHEBI:173112"/>
        <dbReference type="EC" id="2.7.7.7"/>
    </reaction>
</comment>
<keyword evidence="6" id="KW-0808">Transferase</keyword>
<dbReference type="NCBIfam" id="NF011538">
    <property type="entry name" value="PRK14975.1-1"/>
    <property type="match status" value="1"/>
</dbReference>
<feature type="domain" description="DNA-directed DNA polymerase family A palm" evidence="5">
    <location>
        <begin position="338"/>
        <end position="577"/>
    </location>
</feature>
<dbReference type="Proteomes" id="UP000234289">
    <property type="component" value="Unassembled WGS sequence"/>
</dbReference>
<dbReference type="PANTHER" id="PTHR10133:SF27">
    <property type="entry name" value="DNA POLYMERASE NU"/>
    <property type="match status" value="1"/>
</dbReference>
<dbReference type="InterPro" id="IPR043502">
    <property type="entry name" value="DNA/RNA_pol_sf"/>
</dbReference>
<dbReference type="RefSeq" id="WP_101639389.1">
    <property type="nucleotide sequence ID" value="NZ_CP025332.1"/>
</dbReference>
<dbReference type="GO" id="GO:0003677">
    <property type="term" value="F:DNA binding"/>
    <property type="evidence" value="ECO:0007669"/>
    <property type="project" value="InterPro"/>
</dbReference>
<reference evidence="7" key="1">
    <citation type="submission" date="2017-03" db="EMBL/GenBank/DDBJ databases">
        <authorList>
            <person name="Monnet C."/>
        </authorList>
    </citation>
    <scope>NUCLEOTIDE SEQUENCE [LARGE SCALE GENOMIC DNA]</scope>
    <source>
        <strain evidence="7">CNRZ 920</strain>
    </source>
</reference>
<evidence type="ECO:0000259" key="5">
    <source>
        <dbReference type="SMART" id="SM00482"/>
    </source>
</evidence>
<dbReference type="GO" id="GO:0006261">
    <property type="term" value="P:DNA-templated DNA replication"/>
    <property type="evidence" value="ECO:0007669"/>
    <property type="project" value="InterPro"/>
</dbReference>
<evidence type="ECO:0000313" key="6">
    <source>
        <dbReference type="EMBL" id="SMX94806.1"/>
    </source>
</evidence>
<protein>
    <recommendedName>
        <fullName evidence="1">DNA-directed DNA polymerase</fullName>
        <ecNumber evidence="1">2.7.7.7</ecNumber>
    </recommendedName>
</protein>
<name>A0A2H1K535_BREAU</name>
<dbReference type="GO" id="GO:0003887">
    <property type="term" value="F:DNA-directed DNA polymerase activity"/>
    <property type="evidence" value="ECO:0007669"/>
    <property type="project" value="UniProtKB-EC"/>
</dbReference>
<dbReference type="InterPro" id="IPR001098">
    <property type="entry name" value="DNA-dir_DNA_pol_A_palm_dom"/>
</dbReference>
<dbReference type="Gene3D" id="1.10.150.20">
    <property type="entry name" value="5' to 3' exonuclease, C-terminal subdomain"/>
    <property type="match status" value="1"/>
</dbReference>
<dbReference type="CDD" id="cd06444">
    <property type="entry name" value="DNA_pol_A"/>
    <property type="match status" value="1"/>
</dbReference>
<keyword evidence="6" id="KW-0548">Nucleotidyltransferase</keyword>
<dbReference type="SMART" id="SM00482">
    <property type="entry name" value="POLAc"/>
    <property type="match status" value="1"/>
</dbReference>
<dbReference type="Pfam" id="PF00476">
    <property type="entry name" value="DNA_pol_A"/>
    <property type="match status" value="1"/>
</dbReference>
<dbReference type="SUPFAM" id="SSF56672">
    <property type="entry name" value="DNA/RNA polymerases"/>
    <property type="match status" value="1"/>
</dbReference>
<dbReference type="EMBL" id="FXZG01000018">
    <property type="protein sequence ID" value="SMX94806.1"/>
    <property type="molecule type" value="Genomic_DNA"/>
</dbReference>
<dbReference type="GO" id="GO:0006302">
    <property type="term" value="P:double-strand break repair"/>
    <property type="evidence" value="ECO:0007669"/>
    <property type="project" value="TreeGrafter"/>
</dbReference>
<dbReference type="AlphaFoldDB" id="A0A2H1K535"/>
<sequence>MTSPNSAHAAWAVIGRATDGGSLGAGTMIEVVGLDPVGQRIGGVRLGADELPDFVRAREALDGEARSGEGPNRPRWVFSDTPKWYPQLLAAGVRIERCYDLRLTHAILMRSELVTDRGPVSGADAWEAGPTSVPTAPEAEALFEVTERRSRIKEVPHDIASALAEFARQTTALETASDPGRLRLLLAAESAGGLVAAEMQAAGVPWDVVVHDRILAEELGPRPAGDAKPTKMLAVAEEVRAALDDPRANLDSHLKLLNSLHSAGINVASTSKWELEQSDHPAIAPLLQYKKQARLLTANGWHWLDEWVAEGRYRPVYVPGGVVTGRWAASGGGALQIPRQLRPTVRADPGWRLISADVAQLEPRALAAMSGDRGMAEAGRGRDLYSGLVDEGIVATRQEAKIAVLGAMYGSTTGDSGRLVPRLRSSFPAAMALVDQAAEVGSNGGVVSTWLGRTSPVPSEGWRRLQSQANQFDATGEDENRARRAAGDQGRFTRNFVVQGTAAEWALAWLADLRLRLSRLPAVGEDANPGATSAGAADGGATSAGELARASGPVFSGQAHLVLFLHDEVIVHCPAQHAEAAAEAIREAAAAAGRLLFGNAPVDFPLDLTISERAAKE</sequence>
<evidence type="ECO:0000256" key="1">
    <source>
        <dbReference type="ARBA" id="ARBA00012417"/>
    </source>
</evidence>
<dbReference type="EC" id="2.7.7.7" evidence="1"/>
<evidence type="ECO:0000256" key="4">
    <source>
        <dbReference type="SAM" id="MobiDB-lite"/>
    </source>
</evidence>
<keyword evidence="2" id="KW-0235">DNA replication</keyword>
<dbReference type="Gene3D" id="3.30.70.370">
    <property type="match status" value="1"/>
</dbReference>
<organism evidence="6 7">
    <name type="scientific">Brevibacterium aurantiacum</name>
    <dbReference type="NCBI Taxonomy" id="273384"/>
    <lineage>
        <taxon>Bacteria</taxon>
        <taxon>Bacillati</taxon>
        <taxon>Actinomycetota</taxon>
        <taxon>Actinomycetes</taxon>
        <taxon>Micrococcales</taxon>
        <taxon>Brevibacteriaceae</taxon>
        <taxon>Brevibacterium</taxon>
    </lineage>
</organism>
<evidence type="ECO:0000256" key="3">
    <source>
        <dbReference type="ARBA" id="ARBA00049244"/>
    </source>
</evidence>
<gene>
    <name evidence="6" type="ORF">BAUR920_02810</name>
</gene>
<proteinExistence type="predicted"/>
<evidence type="ECO:0000256" key="2">
    <source>
        <dbReference type="ARBA" id="ARBA00022705"/>
    </source>
</evidence>
<feature type="region of interest" description="Disordered" evidence="4">
    <location>
        <begin position="524"/>
        <end position="543"/>
    </location>
</feature>
<evidence type="ECO:0000313" key="7">
    <source>
        <dbReference type="Proteomes" id="UP000234289"/>
    </source>
</evidence>
<accession>A0A2H1K535</accession>
<dbReference type="InterPro" id="IPR002298">
    <property type="entry name" value="DNA_polymerase_A"/>
</dbReference>